<proteinExistence type="predicted"/>
<evidence type="ECO:0000313" key="1">
    <source>
        <dbReference type="EMBL" id="KAH7991427.1"/>
    </source>
</evidence>
<keyword evidence="2" id="KW-1185">Reference proteome</keyword>
<accession>A0ACB8EGF1</accession>
<comment type="caution">
    <text evidence="1">The sequence shown here is derived from an EMBL/GenBank/DDBJ whole genome shotgun (WGS) entry which is preliminary data.</text>
</comment>
<organism evidence="1 2">
    <name type="scientific">Sphaerodactylus townsendi</name>
    <dbReference type="NCBI Taxonomy" id="933632"/>
    <lineage>
        <taxon>Eukaryota</taxon>
        <taxon>Metazoa</taxon>
        <taxon>Chordata</taxon>
        <taxon>Craniata</taxon>
        <taxon>Vertebrata</taxon>
        <taxon>Euteleostomi</taxon>
        <taxon>Lepidosauria</taxon>
        <taxon>Squamata</taxon>
        <taxon>Bifurcata</taxon>
        <taxon>Gekkota</taxon>
        <taxon>Sphaerodactylidae</taxon>
        <taxon>Sphaerodactylus</taxon>
    </lineage>
</organism>
<reference evidence="1" key="1">
    <citation type="submission" date="2021-08" db="EMBL/GenBank/DDBJ databases">
        <title>The first chromosome-level gecko genome reveals the dynamic sex chromosomes of Neotropical dwarf geckos (Sphaerodactylidae: Sphaerodactylus).</title>
        <authorList>
            <person name="Pinto B.J."/>
            <person name="Keating S.E."/>
            <person name="Gamble T."/>
        </authorList>
    </citation>
    <scope>NUCLEOTIDE SEQUENCE</scope>
    <source>
        <strain evidence="1">TG3544</strain>
    </source>
</reference>
<name>A0ACB8EGF1_9SAUR</name>
<dbReference type="EMBL" id="CM037616">
    <property type="protein sequence ID" value="KAH7991427.1"/>
    <property type="molecule type" value="Genomic_DNA"/>
</dbReference>
<sequence>MYLEKHLGRFLSDKPGLISQLEQEEDPWIPDQPTLEQREVLSESRAEFSDVMIKLEMEEEPQGLDHLESEPNKPFSDCSSDAMSQLEKGEPQGILHQLGSEEKDISFDHHLGFPDVIIKEEEPWSQGHEESANLADDQSGFPAVIIKLEPKEEPWLPDLQIPEESVTVQSIRCVATQATAASWKQEIQIKLRSLV</sequence>
<protein>
    <submittedName>
        <fullName evidence="1">Uncharacterized protein</fullName>
    </submittedName>
</protein>
<gene>
    <name evidence="1" type="ORF">K3G42_005948</name>
</gene>
<dbReference type="Proteomes" id="UP000827872">
    <property type="component" value="Linkage Group LG03"/>
</dbReference>
<evidence type="ECO:0000313" key="2">
    <source>
        <dbReference type="Proteomes" id="UP000827872"/>
    </source>
</evidence>